<sequence length="279" mass="30116">MDTPQTKAIDSHSVPPVTEADLHAYVDRQLASARHAQVEQYLAEHPEEQARVQAWQQQNARLREMLAPVMDEPLPLGLPLRPAAAGFPWRSLAAAVLIAVVSAGSAWSIRGAVDAQAARLAAAQRSQTVATSHGALAGFAQRAAIAHVVYSPDVRRPVEIGADQEQALVTWLTKRMGTEVRPPQLAGLGYELIGGRLLPGGDGPVAQFMYGTAGGQRLTLYVTREVPGQGDAQFKFGQDGPVNVFYWVEDHLGYAISAGADKAELMRVSQEVYRQLKHG</sequence>
<accession>A0ABR6RJ20</accession>
<organism evidence="1 2">
    <name type="scientific">Comamonas odontotermitis</name>
    <dbReference type="NCBI Taxonomy" id="379895"/>
    <lineage>
        <taxon>Bacteria</taxon>
        <taxon>Pseudomonadati</taxon>
        <taxon>Pseudomonadota</taxon>
        <taxon>Betaproteobacteria</taxon>
        <taxon>Burkholderiales</taxon>
        <taxon>Comamonadaceae</taxon>
        <taxon>Comamonas</taxon>
    </lineage>
</organism>
<gene>
    <name evidence="1" type="ORF">HNP33_003283</name>
</gene>
<dbReference type="EMBL" id="JACHKZ010000024">
    <property type="protein sequence ID" value="MBB6579173.1"/>
    <property type="molecule type" value="Genomic_DNA"/>
</dbReference>
<proteinExistence type="predicted"/>
<dbReference type="Proteomes" id="UP000562492">
    <property type="component" value="Unassembled WGS sequence"/>
</dbReference>
<comment type="caution">
    <text evidence="1">The sequence shown here is derived from an EMBL/GenBank/DDBJ whole genome shotgun (WGS) entry which is preliminary data.</text>
</comment>
<evidence type="ECO:0000313" key="1">
    <source>
        <dbReference type="EMBL" id="MBB6579173.1"/>
    </source>
</evidence>
<dbReference type="RefSeq" id="WP_184710284.1">
    <property type="nucleotide sequence ID" value="NZ_JACHKZ010000024.1"/>
</dbReference>
<evidence type="ECO:0000313" key="2">
    <source>
        <dbReference type="Proteomes" id="UP000562492"/>
    </source>
</evidence>
<reference evidence="1 2" key="1">
    <citation type="submission" date="2020-08" db="EMBL/GenBank/DDBJ databases">
        <title>Functional genomics of gut bacteria from endangered species of beetles.</title>
        <authorList>
            <person name="Carlos-Shanley C."/>
        </authorList>
    </citation>
    <scope>NUCLEOTIDE SEQUENCE [LARGE SCALE GENOMIC DNA]</scope>
    <source>
        <strain evidence="1 2">S00124</strain>
    </source>
</reference>
<protein>
    <submittedName>
        <fullName evidence="1">Anti-sigma factor RsiW</fullName>
    </submittedName>
</protein>
<keyword evidence="2" id="KW-1185">Reference proteome</keyword>
<name>A0ABR6RJ20_9BURK</name>